<name>A0A9D9E062_9SPIO</name>
<proteinExistence type="predicted"/>
<dbReference type="PANTHER" id="PTHR43025">
    <property type="entry name" value="MONOGALACTOSYLDIACYLGLYCEROL SYNTHASE"/>
    <property type="match status" value="1"/>
</dbReference>
<reference evidence="2" key="1">
    <citation type="submission" date="2020-10" db="EMBL/GenBank/DDBJ databases">
        <authorList>
            <person name="Gilroy R."/>
        </authorList>
    </citation>
    <scope>NUCLEOTIDE SEQUENCE</scope>
    <source>
        <strain evidence="2">7293</strain>
    </source>
</reference>
<evidence type="ECO:0000313" key="2">
    <source>
        <dbReference type="EMBL" id="MBO8435751.1"/>
    </source>
</evidence>
<reference evidence="2" key="2">
    <citation type="journal article" date="2021" name="PeerJ">
        <title>Extensive microbial diversity within the chicken gut microbiome revealed by metagenomics and culture.</title>
        <authorList>
            <person name="Gilroy R."/>
            <person name="Ravi A."/>
            <person name="Getino M."/>
            <person name="Pursley I."/>
            <person name="Horton D.L."/>
            <person name="Alikhan N.F."/>
            <person name="Baker D."/>
            <person name="Gharbi K."/>
            <person name="Hall N."/>
            <person name="Watson M."/>
            <person name="Adriaenssens E.M."/>
            <person name="Foster-Nyarko E."/>
            <person name="Jarju S."/>
            <person name="Secka A."/>
            <person name="Antonio M."/>
            <person name="Oren A."/>
            <person name="Chaudhuri R.R."/>
            <person name="La Ragione R."/>
            <person name="Hildebrand F."/>
            <person name="Pallen M.J."/>
        </authorList>
    </citation>
    <scope>NUCLEOTIDE SEQUENCE</scope>
    <source>
        <strain evidence="2">7293</strain>
    </source>
</reference>
<evidence type="ECO:0000313" key="3">
    <source>
        <dbReference type="Proteomes" id="UP000823615"/>
    </source>
</evidence>
<dbReference type="Pfam" id="PF04101">
    <property type="entry name" value="Glyco_tran_28_C"/>
    <property type="match status" value="1"/>
</dbReference>
<dbReference type="GO" id="GO:0016758">
    <property type="term" value="F:hexosyltransferase activity"/>
    <property type="evidence" value="ECO:0007669"/>
    <property type="project" value="InterPro"/>
</dbReference>
<evidence type="ECO:0000259" key="1">
    <source>
        <dbReference type="Pfam" id="PF04101"/>
    </source>
</evidence>
<accession>A0A9D9E062</accession>
<sequence>MKGAMLYVDAGKGHYIPAKALADSFIRGGHEATVENLFTVYGSSFWNKLAKYTWRCLLHFPRLEPSLTKGSDSRLNAFLMKRLVSTPKYQKAFMAWYEKEKPDFIVSTNFIGGEIIPETVKRLNLDIPVFQYLADVFDTPKTGVNNSLDRMYTASELGKKNAILKGQREDTISICSFPIQYKFESHEPLGKKEARAKLGLDDEFTILCSLGGEGIASVKLLYRLAEENLKCQFVVIGGKSRSTEKKFREFKKRFPDFNLRVCGFVDNVPDYLAACDIQIGKAGANGVMEAIYMRRPFIVTEVLYPFIACKDFIAKNPVGWCENSIEKQVEIIMRFSSDEAFRKQIEENFSVLPLRFGSDAFRDEIIEDIRKLQ</sequence>
<dbReference type="EMBL" id="JADIMT010000032">
    <property type="protein sequence ID" value="MBO8435751.1"/>
    <property type="molecule type" value="Genomic_DNA"/>
</dbReference>
<gene>
    <name evidence="2" type="ORF">IAA97_02070</name>
</gene>
<comment type="caution">
    <text evidence="2">The sequence shown here is derived from an EMBL/GenBank/DDBJ whole genome shotgun (WGS) entry which is preliminary data.</text>
</comment>
<dbReference type="InterPro" id="IPR050519">
    <property type="entry name" value="Glycosyltransf_28_UgtP"/>
</dbReference>
<protein>
    <submittedName>
        <fullName evidence="2">UDP-N-acetylglucosamine--LPS N-acetylglucosamine transferase</fullName>
    </submittedName>
</protein>
<dbReference type="InterPro" id="IPR007235">
    <property type="entry name" value="Glyco_trans_28_C"/>
</dbReference>
<dbReference type="Gene3D" id="3.40.50.2000">
    <property type="entry name" value="Glycogen Phosphorylase B"/>
    <property type="match status" value="1"/>
</dbReference>
<dbReference type="Proteomes" id="UP000823615">
    <property type="component" value="Unassembled WGS sequence"/>
</dbReference>
<dbReference type="SUPFAM" id="SSF53756">
    <property type="entry name" value="UDP-Glycosyltransferase/glycogen phosphorylase"/>
    <property type="match status" value="1"/>
</dbReference>
<keyword evidence="2" id="KW-0808">Transferase</keyword>
<dbReference type="AlphaFoldDB" id="A0A9D9E062"/>
<dbReference type="PANTHER" id="PTHR43025:SF3">
    <property type="entry name" value="MONOGALACTOSYLDIACYLGLYCEROL SYNTHASE 1, CHLOROPLASTIC"/>
    <property type="match status" value="1"/>
</dbReference>
<organism evidence="2 3">
    <name type="scientific">Candidatus Ornithospirochaeta stercoripullorum</name>
    <dbReference type="NCBI Taxonomy" id="2840899"/>
    <lineage>
        <taxon>Bacteria</taxon>
        <taxon>Pseudomonadati</taxon>
        <taxon>Spirochaetota</taxon>
        <taxon>Spirochaetia</taxon>
        <taxon>Spirochaetales</taxon>
        <taxon>Spirochaetaceae</taxon>
        <taxon>Spirochaetaceae incertae sedis</taxon>
        <taxon>Candidatus Ornithospirochaeta</taxon>
    </lineage>
</organism>
<feature type="domain" description="Glycosyl transferase family 28 C-terminal" evidence="1">
    <location>
        <begin position="224"/>
        <end position="299"/>
    </location>
</feature>